<proteinExistence type="inferred from homology"/>
<dbReference type="NCBIfam" id="TIGR03500">
    <property type="entry name" value="FliO_TIGR"/>
    <property type="match status" value="1"/>
</dbReference>
<evidence type="ECO:0000256" key="3">
    <source>
        <dbReference type="ARBA" id="ARBA00022989"/>
    </source>
</evidence>
<dbReference type="GO" id="GO:0044781">
    <property type="term" value="P:bacterial-type flagellum organization"/>
    <property type="evidence" value="ECO:0007669"/>
    <property type="project" value="UniProtKB-UniRule"/>
</dbReference>
<evidence type="ECO:0000313" key="8">
    <source>
        <dbReference type="EMBL" id="ATZ95022.1"/>
    </source>
</evidence>
<organism evidence="8 9">
    <name type="scientific">Dickeya fangzhongdai</name>
    <dbReference type="NCBI Taxonomy" id="1778540"/>
    <lineage>
        <taxon>Bacteria</taxon>
        <taxon>Pseudomonadati</taxon>
        <taxon>Pseudomonadota</taxon>
        <taxon>Gammaproteobacteria</taxon>
        <taxon>Enterobacterales</taxon>
        <taxon>Pectobacteriaceae</taxon>
        <taxon>Dickeya</taxon>
    </lineage>
</organism>
<keyword evidence="4 7" id="KW-0472">Membrane</keyword>
<evidence type="ECO:0000313" key="9">
    <source>
        <dbReference type="Proteomes" id="UP000231901"/>
    </source>
</evidence>
<dbReference type="GO" id="GO:0009425">
    <property type="term" value="C:bacterial-type flagellum basal body"/>
    <property type="evidence" value="ECO:0007669"/>
    <property type="project" value="UniProtKB-SubCell"/>
</dbReference>
<dbReference type="GeneID" id="66565473"/>
<dbReference type="Proteomes" id="UP000231901">
    <property type="component" value="Chromosome"/>
</dbReference>
<dbReference type="AlphaFoldDB" id="A0A2K8QNQ3"/>
<name>A0A2K8QNQ3_9GAMM</name>
<dbReference type="KEGG" id="dfn:CVE23_14160"/>
<dbReference type="RefSeq" id="WP_049855050.1">
    <property type="nucleotide sequence ID" value="NZ_BMJF01000002.1"/>
</dbReference>
<keyword evidence="8" id="KW-0282">Flagellum</keyword>
<feature type="transmembrane region" description="Helical" evidence="7">
    <location>
        <begin position="28"/>
        <end position="50"/>
    </location>
</feature>
<keyword evidence="8" id="KW-0969">Cilium</keyword>
<reference evidence="9" key="1">
    <citation type="journal article" date="2018" name="Genome Announc.">
        <title>Complete genome sequence of a Dickeya fangzhongdai type strain causing bleeding canker of pear tree trunks.</title>
        <authorList>
            <person name="Zhao Y."/>
            <person name="Tian Y."/>
            <person name="Li X."/>
            <person name="Hu B."/>
        </authorList>
    </citation>
    <scope>NUCLEOTIDE SEQUENCE [LARGE SCALE GENOMIC DNA]</scope>
    <source>
        <strain evidence="9">DSM 101947</strain>
    </source>
</reference>
<evidence type="ECO:0000256" key="5">
    <source>
        <dbReference type="ARBA" id="ARBA00023143"/>
    </source>
</evidence>
<dbReference type="Pfam" id="PF04347">
    <property type="entry name" value="FliO"/>
    <property type="match status" value="1"/>
</dbReference>
<evidence type="ECO:0000256" key="6">
    <source>
        <dbReference type="ARBA" id="ARBA00037937"/>
    </source>
</evidence>
<keyword evidence="8" id="KW-0966">Cell projection</keyword>
<dbReference type="PANTHER" id="PTHR38766:SF1">
    <property type="entry name" value="FLAGELLAR PROTEIN FLIO"/>
    <property type="match status" value="1"/>
</dbReference>
<sequence>MTGTAQQTVSTIQQPPAAAESVISGGALLSQIGTALCGVLLLILLVAWLLRKLGIAPQVKSGNVMKVVSSCLVGQRERIVIVEVDDTWLVLGVTAQQITHLHTLPARPVGNAAASVEKIAPADFLQFLKKATTRPEKTE</sequence>
<dbReference type="InterPro" id="IPR022781">
    <property type="entry name" value="Flagellar_biosynth_FliO"/>
</dbReference>
<protein>
    <recommendedName>
        <fullName evidence="7">Flagellar protein</fullName>
    </recommendedName>
</protein>
<comment type="subcellular location">
    <subcellularLocation>
        <location evidence="7">Cell membrane</location>
    </subcellularLocation>
    <subcellularLocation>
        <location evidence="7">Bacterial flagellum basal body</location>
    </subcellularLocation>
</comment>
<dbReference type="InterPro" id="IPR052205">
    <property type="entry name" value="FliO/MopB"/>
</dbReference>
<dbReference type="PANTHER" id="PTHR38766">
    <property type="entry name" value="FLAGELLAR PROTEIN FLIO"/>
    <property type="match status" value="1"/>
</dbReference>
<evidence type="ECO:0000256" key="2">
    <source>
        <dbReference type="ARBA" id="ARBA00022692"/>
    </source>
</evidence>
<gene>
    <name evidence="8" type="primary">fliO</name>
    <name evidence="8" type="ORF">CVE23_14160</name>
</gene>
<keyword evidence="2 7" id="KW-0812">Transmembrane</keyword>
<accession>A0A2K8QNQ3</accession>
<dbReference type="GO" id="GO:0005886">
    <property type="term" value="C:plasma membrane"/>
    <property type="evidence" value="ECO:0007669"/>
    <property type="project" value="UniProtKB-SubCell"/>
</dbReference>
<evidence type="ECO:0000256" key="7">
    <source>
        <dbReference type="RuleBase" id="RU362064"/>
    </source>
</evidence>
<comment type="similarity">
    <text evidence="6 7">Belongs to the FliO/MopB family.</text>
</comment>
<dbReference type="EMBL" id="CP025003">
    <property type="protein sequence ID" value="ATZ95022.1"/>
    <property type="molecule type" value="Genomic_DNA"/>
</dbReference>
<evidence type="ECO:0000256" key="4">
    <source>
        <dbReference type="ARBA" id="ARBA00023136"/>
    </source>
</evidence>
<keyword evidence="5 7" id="KW-0975">Bacterial flagellum</keyword>
<keyword evidence="9" id="KW-1185">Reference proteome</keyword>
<keyword evidence="3 7" id="KW-1133">Transmembrane helix</keyword>
<evidence type="ECO:0000256" key="1">
    <source>
        <dbReference type="ARBA" id="ARBA00022475"/>
    </source>
</evidence>
<keyword evidence="1 7" id="KW-1003">Cell membrane</keyword>
<dbReference type="OrthoDB" id="6897726at2"/>